<sequence length="127" mass="14046">MVRVDRDWRAGAVLLTYAAGWLPWFYYAIADKRTMYLFNALPMVPFMILAVMFACGLILGPAVPDRRRLIGSIAVGAFALLALADFWWLYPVIGGEVIPRSRIWPDSAYLVSACGAGPYADDARTIG</sequence>
<organism evidence="2 3">
    <name type="scientific">Microtetraspora glauca</name>
    <dbReference type="NCBI Taxonomy" id="1996"/>
    <lineage>
        <taxon>Bacteria</taxon>
        <taxon>Bacillati</taxon>
        <taxon>Actinomycetota</taxon>
        <taxon>Actinomycetes</taxon>
        <taxon>Streptosporangiales</taxon>
        <taxon>Streptosporangiaceae</taxon>
        <taxon>Microtetraspora</taxon>
    </lineage>
</organism>
<evidence type="ECO:0000256" key="1">
    <source>
        <dbReference type="SAM" id="Phobius"/>
    </source>
</evidence>
<dbReference type="EMBL" id="JBFALK010000022">
    <property type="protein sequence ID" value="MEV0973561.1"/>
    <property type="molecule type" value="Genomic_DNA"/>
</dbReference>
<feature type="transmembrane region" description="Helical" evidence="1">
    <location>
        <begin position="36"/>
        <end position="62"/>
    </location>
</feature>
<dbReference type="RefSeq" id="WP_358139300.1">
    <property type="nucleotide sequence ID" value="NZ_JBFALK010000022.1"/>
</dbReference>
<gene>
    <name evidence="2" type="ORF">AB0I59_33580</name>
</gene>
<keyword evidence="1" id="KW-0812">Transmembrane</keyword>
<evidence type="ECO:0000313" key="3">
    <source>
        <dbReference type="Proteomes" id="UP001551675"/>
    </source>
</evidence>
<evidence type="ECO:0008006" key="4">
    <source>
        <dbReference type="Google" id="ProtNLM"/>
    </source>
</evidence>
<feature type="transmembrane region" description="Helical" evidence="1">
    <location>
        <begin position="69"/>
        <end position="90"/>
    </location>
</feature>
<protein>
    <recommendedName>
        <fullName evidence="4">Lycopene cyclase domain-containing protein</fullName>
    </recommendedName>
</protein>
<reference evidence="2 3" key="1">
    <citation type="submission" date="2024-06" db="EMBL/GenBank/DDBJ databases">
        <title>The Natural Products Discovery Center: Release of the First 8490 Sequenced Strains for Exploring Actinobacteria Biosynthetic Diversity.</title>
        <authorList>
            <person name="Kalkreuter E."/>
            <person name="Kautsar S.A."/>
            <person name="Yang D."/>
            <person name="Bader C.D."/>
            <person name="Teijaro C.N."/>
            <person name="Fluegel L."/>
            <person name="Davis C.M."/>
            <person name="Simpson J.R."/>
            <person name="Lauterbach L."/>
            <person name="Steele A.D."/>
            <person name="Gui C."/>
            <person name="Meng S."/>
            <person name="Li G."/>
            <person name="Viehrig K."/>
            <person name="Ye F."/>
            <person name="Su P."/>
            <person name="Kiefer A.F."/>
            <person name="Nichols A."/>
            <person name="Cepeda A.J."/>
            <person name="Yan W."/>
            <person name="Fan B."/>
            <person name="Jiang Y."/>
            <person name="Adhikari A."/>
            <person name="Zheng C.-J."/>
            <person name="Schuster L."/>
            <person name="Cowan T.M."/>
            <person name="Smanski M.J."/>
            <person name="Chevrette M.G."/>
            <person name="De Carvalho L.P.S."/>
            <person name="Shen B."/>
        </authorList>
    </citation>
    <scope>NUCLEOTIDE SEQUENCE [LARGE SCALE GENOMIC DNA]</scope>
    <source>
        <strain evidence="2 3">NPDC050100</strain>
    </source>
</reference>
<accession>A0ABV3GQ96</accession>
<keyword evidence="1" id="KW-1133">Transmembrane helix</keyword>
<name>A0ABV3GQ96_MICGL</name>
<keyword evidence="1" id="KW-0472">Membrane</keyword>
<evidence type="ECO:0000313" key="2">
    <source>
        <dbReference type="EMBL" id="MEV0973561.1"/>
    </source>
</evidence>
<feature type="transmembrane region" description="Helical" evidence="1">
    <location>
        <begin position="12"/>
        <end position="30"/>
    </location>
</feature>
<dbReference type="Proteomes" id="UP001551675">
    <property type="component" value="Unassembled WGS sequence"/>
</dbReference>
<keyword evidence="3" id="KW-1185">Reference proteome</keyword>
<proteinExistence type="predicted"/>
<comment type="caution">
    <text evidence="2">The sequence shown here is derived from an EMBL/GenBank/DDBJ whole genome shotgun (WGS) entry which is preliminary data.</text>
</comment>